<dbReference type="GO" id="GO:0003712">
    <property type="term" value="F:transcription coregulator activity"/>
    <property type="evidence" value="ECO:0007669"/>
    <property type="project" value="InterPro"/>
</dbReference>
<evidence type="ECO:0000256" key="7">
    <source>
        <dbReference type="RuleBase" id="RU364145"/>
    </source>
</evidence>
<comment type="function">
    <text evidence="7">Component of the Mediator complex, a coactivator involved in the regulated transcription of nearly all RNA polymerase II-dependent genes. Mediator functions as a bridge to convey information from gene-specific regulatory proteins to the basal RNA polymerase II transcription machinery. Mediator is recruited to promoters by direct interactions with regulatory proteins and serves as a scaffold for the assembly of a functional preinitiation complex with RNA polymerase II and the general transcription factors.</text>
</comment>
<dbReference type="Proteomes" id="UP001296104">
    <property type="component" value="Unassembled WGS sequence"/>
</dbReference>
<evidence type="ECO:0000256" key="1">
    <source>
        <dbReference type="ARBA" id="ARBA00004123"/>
    </source>
</evidence>
<keyword evidence="8" id="KW-0175">Coiled coil</keyword>
<comment type="subcellular location">
    <subcellularLocation>
        <location evidence="1 7">Nucleus</location>
    </subcellularLocation>
</comment>
<reference evidence="9" key="1">
    <citation type="submission" date="2023-11" db="EMBL/GenBank/DDBJ databases">
        <authorList>
            <person name="Alioto T."/>
            <person name="Alioto T."/>
            <person name="Gomez Garrido J."/>
        </authorList>
    </citation>
    <scope>NUCLEOTIDE SEQUENCE</scope>
</reference>
<keyword evidence="4 7" id="KW-0010">Activator</keyword>
<comment type="subunit">
    <text evidence="7">Component of the Mediator complex.</text>
</comment>
<keyword evidence="10" id="KW-1185">Reference proteome</keyword>
<evidence type="ECO:0000256" key="6">
    <source>
        <dbReference type="ARBA" id="ARBA00023242"/>
    </source>
</evidence>
<accession>A0AAI8Z7P4</accession>
<evidence type="ECO:0000313" key="10">
    <source>
        <dbReference type="Proteomes" id="UP001296104"/>
    </source>
</evidence>
<evidence type="ECO:0000256" key="4">
    <source>
        <dbReference type="ARBA" id="ARBA00023159"/>
    </source>
</evidence>
<keyword evidence="6 7" id="KW-0539">Nucleus</keyword>
<evidence type="ECO:0000256" key="2">
    <source>
        <dbReference type="ARBA" id="ARBA00008089"/>
    </source>
</evidence>
<evidence type="ECO:0000256" key="3">
    <source>
        <dbReference type="ARBA" id="ARBA00023015"/>
    </source>
</evidence>
<keyword evidence="5 7" id="KW-0804">Transcription</keyword>
<evidence type="ECO:0000313" key="9">
    <source>
        <dbReference type="EMBL" id="CAK4034245.1"/>
    </source>
</evidence>
<name>A0AAI8Z7P4_9PEZI</name>
<protein>
    <recommendedName>
        <fullName evidence="7">Mediator of RNA polymerase II transcription subunit 9</fullName>
    </recommendedName>
    <alternativeName>
        <fullName evidence="7">Mediator complex subunit 9</fullName>
    </alternativeName>
</protein>
<dbReference type="AlphaFoldDB" id="A0AAI8Z7P4"/>
<organism evidence="9 10">
    <name type="scientific">Lecanosticta acicola</name>
    <dbReference type="NCBI Taxonomy" id="111012"/>
    <lineage>
        <taxon>Eukaryota</taxon>
        <taxon>Fungi</taxon>
        <taxon>Dikarya</taxon>
        <taxon>Ascomycota</taxon>
        <taxon>Pezizomycotina</taxon>
        <taxon>Dothideomycetes</taxon>
        <taxon>Dothideomycetidae</taxon>
        <taxon>Mycosphaerellales</taxon>
        <taxon>Mycosphaerellaceae</taxon>
        <taxon>Lecanosticta</taxon>
    </lineage>
</organism>
<gene>
    <name evidence="7" type="primary">MED9</name>
    <name evidence="9" type="ORF">LECACI_7A009403</name>
</gene>
<keyword evidence="3 7" id="KW-0805">Transcription regulation</keyword>
<evidence type="ECO:0000256" key="8">
    <source>
        <dbReference type="SAM" id="Coils"/>
    </source>
</evidence>
<dbReference type="InterPro" id="IPR011425">
    <property type="entry name" value="Med9"/>
</dbReference>
<dbReference type="GO" id="GO:0016592">
    <property type="term" value="C:mediator complex"/>
    <property type="evidence" value="ECO:0007669"/>
    <property type="project" value="InterPro"/>
</dbReference>
<feature type="coiled-coil region" evidence="8">
    <location>
        <begin position="102"/>
        <end position="136"/>
    </location>
</feature>
<dbReference type="Pfam" id="PF07544">
    <property type="entry name" value="Med9"/>
    <property type="match status" value="1"/>
</dbReference>
<evidence type="ECO:0000256" key="5">
    <source>
        <dbReference type="ARBA" id="ARBA00023163"/>
    </source>
</evidence>
<sequence>MALKQPIKTTTNSTPASNVQTLQLPKPQNLDLLPALHELLARVDAHNNKVFTTEDHHTLEDGSTDIGSDYVHCDPLNPKDLPTATLEIKGRIRAALREIERLPDVDRSLEEQEEEIQELEEKIRKQREMLRKLADVAKGAEGKMG</sequence>
<comment type="caution">
    <text evidence="9">The sequence shown here is derived from an EMBL/GenBank/DDBJ whole genome shotgun (WGS) entry which is preliminary data.</text>
</comment>
<comment type="similarity">
    <text evidence="2 7">Belongs to the Mediator complex subunit 9 family.</text>
</comment>
<dbReference type="EMBL" id="CAVMBE010000109">
    <property type="protein sequence ID" value="CAK4034245.1"/>
    <property type="molecule type" value="Genomic_DNA"/>
</dbReference>
<dbReference type="GO" id="GO:0006357">
    <property type="term" value="P:regulation of transcription by RNA polymerase II"/>
    <property type="evidence" value="ECO:0007669"/>
    <property type="project" value="InterPro"/>
</dbReference>
<proteinExistence type="inferred from homology"/>